<dbReference type="OrthoDB" id="1957446at2"/>
<dbReference type="SUPFAM" id="SSF89360">
    <property type="entry name" value="HesB-like domain"/>
    <property type="match status" value="1"/>
</dbReference>
<protein>
    <submittedName>
        <fullName evidence="1">Uncharacterized protein</fullName>
    </submittedName>
</protein>
<dbReference type="AlphaFoldDB" id="A0A1M6IPR2"/>
<dbReference type="EMBL" id="FQZL01000018">
    <property type="protein sequence ID" value="SHJ36388.1"/>
    <property type="molecule type" value="Genomic_DNA"/>
</dbReference>
<dbReference type="InterPro" id="IPR035903">
    <property type="entry name" value="HesB-like_dom_sf"/>
</dbReference>
<dbReference type="Proteomes" id="UP000184052">
    <property type="component" value="Unassembled WGS sequence"/>
</dbReference>
<name>A0A1M6IPR2_9FIRM</name>
<evidence type="ECO:0000313" key="1">
    <source>
        <dbReference type="EMBL" id="SHJ36388.1"/>
    </source>
</evidence>
<sequence length="59" mass="6532">MGLVLDEQKENDEVFEEGGLKFVVGEDLDQFEGFDVDYANSFLRKGFTVSIMGFTGGTC</sequence>
<organism evidence="1 2">
    <name type="scientific">Dethiosulfatibacter aminovorans DSM 17477</name>
    <dbReference type="NCBI Taxonomy" id="1121476"/>
    <lineage>
        <taxon>Bacteria</taxon>
        <taxon>Bacillati</taxon>
        <taxon>Bacillota</taxon>
        <taxon>Tissierellia</taxon>
        <taxon>Dethiosulfatibacter</taxon>
    </lineage>
</organism>
<accession>A0A1M6IPR2</accession>
<reference evidence="1 2" key="1">
    <citation type="submission" date="2016-11" db="EMBL/GenBank/DDBJ databases">
        <authorList>
            <person name="Jaros S."/>
            <person name="Januszkiewicz K."/>
            <person name="Wedrychowicz H."/>
        </authorList>
    </citation>
    <scope>NUCLEOTIDE SEQUENCE [LARGE SCALE GENOMIC DNA]</scope>
    <source>
        <strain evidence="1 2">DSM 17477</strain>
    </source>
</reference>
<keyword evidence="2" id="KW-1185">Reference proteome</keyword>
<evidence type="ECO:0000313" key="2">
    <source>
        <dbReference type="Proteomes" id="UP000184052"/>
    </source>
</evidence>
<dbReference type="Gene3D" id="2.60.300.12">
    <property type="entry name" value="HesB-like domain"/>
    <property type="match status" value="1"/>
</dbReference>
<gene>
    <name evidence="1" type="ORF">SAMN02745751_02387</name>
</gene>
<proteinExistence type="predicted"/>
<dbReference type="RefSeq" id="WP_073049811.1">
    <property type="nucleotide sequence ID" value="NZ_FQZL01000018.1"/>
</dbReference>